<evidence type="ECO:0000256" key="1">
    <source>
        <dbReference type="SAM" id="Coils"/>
    </source>
</evidence>
<dbReference type="Proteomes" id="UP000615446">
    <property type="component" value="Unassembled WGS sequence"/>
</dbReference>
<accession>A0A8H3LXZ4</accession>
<feature type="compositionally biased region" description="Low complexity" evidence="2">
    <location>
        <begin position="12"/>
        <end position="58"/>
    </location>
</feature>
<evidence type="ECO:0000313" key="4">
    <source>
        <dbReference type="Proteomes" id="UP000615446"/>
    </source>
</evidence>
<dbReference type="AlphaFoldDB" id="A0A8H3LXZ4"/>
<evidence type="ECO:0000256" key="2">
    <source>
        <dbReference type="SAM" id="MobiDB-lite"/>
    </source>
</evidence>
<sequence>MKSDWPKALRTSSSESSLSFESSSSESSLSESSSSSGSNSSESSLSSEINSSESSSSDSDIDEISILELTEDVLDDDTDLRKNVKRVLEVIVDLLKDRALCSEEPTTKKHRVEEIINKKESYHVVKLEVLKQRIIELEAENAEIPELRKKLAEIPELRKKLAEVEARNIEIKARNEELMKQMIEENN</sequence>
<proteinExistence type="predicted"/>
<evidence type="ECO:0000313" key="3">
    <source>
        <dbReference type="EMBL" id="GES97017.1"/>
    </source>
</evidence>
<feature type="region of interest" description="Disordered" evidence="2">
    <location>
        <begin position="1"/>
        <end position="60"/>
    </location>
</feature>
<keyword evidence="1" id="KW-0175">Coiled coil</keyword>
<reference evidence="3" key="1">
    <citation type="submission" date="2019-10" db="EMBL/GenBank/DDBJ databases">
        <title>Conservation and host-specific expression of non-tandemly repeated heterogenous ribosome RNA gene in arbuscular mycorrhizal fungi.</title>
        <authorList>
            <person name="Maeda T."/>
            <person name="Kobayashi Y."/>
            <person name="Nakagawa T."/>
            <person name="Ezawa T."/>
            <person name="Yamaguchi K."/>
            <person name="Bino T."/>
            <person name="Nishimoto Y."/>
            <person name="Shigenobu S."/>
            <person name="Kawaguchi M."/>
        </authorList>
    </citation>
    <scope>NUCLEOTIDE SEQUENCE</scope>
    <source>
        <strain evidence="3">HR1</strain>
    </source>
</reference>
<dbReference type="EMBL" id="BLAL01000254">
    <property type="protein sequence ID" value="GES97017.1"/>
    <property type="molecule type" value="Genomic_DNA"/>
</dbReference>
<feature type="coiled-coil region" evidence="1">
    <location>
        <begin position="147"/>
        <end position="181"/>
    </location>
</feature>
<comment type="caution">
    <text evidence="3">The sequence shown here is derived from an EMBL/GenBank/DDBJ whole genome shotgun (WGS) entry which is preliminary data.</text>
</comment>
<dbReference type="OrthoDB" id="2435563at2759"/>
<gene>
    <name evidence="3" type="ORF">RCL2_002360500</name>
</gene>
<name>A0A8H3LXZ4_9GLOM</name>
<protein>
    <submittedName>
        <fullName evidence="3">Uncharacterized protein</fullName>
    </submittedName>
</protein>
<organism evidence="3 4">
    <name type="scientific">Rhizophagus clarus</name>
    <dbReference type="NCBI Taxonomy" id="94130"/>
    <lineage>
        <taxon>Eukaryota</taxon>
        <taxon>Fungi</taxon>
        <taxon>Fungi incertae sedis</taxon>
        <taxon>Mucoromycota</taxon>
        <taxon>Glomeromycotina</taxon>
        <taxon>Glomeromycetes</taxon>
        <taxon>Glomerales</taxon>
        <taxon>Glomeraceae</taxon>
        <taxon>Rhizophagus</taxon>
    </lineage>
</organism>